<dbReference type="Proteomes" id="UP000252139">
    <property type="component" value="Unassembled WGS sequence"/>
</dbReference>
<accession>A0A367JH29</accession>
<evidence type="ECO:0000313" key="3">
    <source>
        <dbReference type="Proteomes" id="UP000252139"/>
    </source>
</evidence>
<dbReference type="EMBL" id="PJQL01001321">
    <property type="protein sequence ID" value="RCH89262.1"/>
    <property type="molecule type" value="Genomic_DNA"/>
</dbReference>
<gene>
    <name evidence="2" type="ORF">CU097_012096</name>
</gene>
<proteinExistence type="predicted"/>
<name>A0A367JH29_RHIAZ</name>
<feature type="non-terminal residue" evidence="2">
    <location>
        <position position="1"/>
    </location>
</feature>
<comment type="caution">
    <text evidence="2">The sequence shown here is derived from an EMBL/GenBank/DDBJ whole genome shotgun (WGS) entry which is preliminary data.</text>
</comment>
<feature type="transmembrane region" description="Helical" evidence="1">
    <location>
        <begin position="7"/>
        <end position="26"/>
    </location>
</feature>
<dbReference type="AlphaFoldDB" id="A0A367JH29"/>
<dbReference type="OrthoDB" id="2284036at2759"/>
<keyword evidence="1" id="KW-0472">Membrane</keyword>
<keyword evidence="1" id="KW-0812">Transmembrane</keyword>
<organism evidence="2 3">
    <name type="scientific">Rhizopus azygosporus</name>
    <name type="common">Rhizopus microsporus var. azygosporus</name>
    <dbReference type="NCBI Taxonomy" id="86630"/>
    <lineage>
        <taxon>Eukaryota</taxon>
        <taxon>Fungi</taxon>
        <taxon>Fungi incertae sedis</taxon>
        <taxon>Mucoromycota</taxon>
        <taxon>Mucoromycotina</taxon>
        <taxon>Mucoromycetes</taxon>
        <taxon>Mucorales</taxon>
        <taxon>Mucorineae</taxon>
        <taxon>Rhizopodaceae</taxon>
        <taxon>Rhizopus</taxon>
    </lineage>
</organism>
<sequence>KIFYNGVLMLFYTIGNAVGPLMMVKPPFIEGMLGYLVANCLVFILFLVARWRMAVANSRRLLLMGHSSNVNMVPAHTYIQEDISDEQDQSFIYIL</sequence>
<evidence type="ECO:0000313" key="2">
    <source>
        <dbReference type="EMBL" id="RCH89262.1"/>
    </source>
</evidence>
<protein>
    <submittedName>
        <fullName evidence="2">Uncharacterized protein</fullName>
    </submittedName>
</protein>
<reference evidence="2 3" key="1">
    <citation type="journal article" date="2018" name="G3 (Bethesda)">
        <title>Phylogenetic and Phylogenomic Definition of Rhizopus Species.</title>
        <authorList>
            <person name="Gryganskyi A.P."/>
            <person name="Golan J."/>
            <person name="Dolatabadi S."/>
            <person name="Mondo S."/>
            <person name="Robb S."/>
            <person name="Idnurm A."/>
            <person name="Muszewska A."/>
            <person name="Steczkiewicz K."/>
            <person name="Masonjones S."/>
            <person name="Liao H.L."/>
            <person name="Gajdeczka M.T."/>
            <person name="Anike F."/>
            <person name="Vuek A."/>
            <person name="Anishchenko I.M."/>
            <person name="Voigt K."/>
            <person name="de Hoog G.S."/>
            <person name="Smith M.E."/>
            <person name="Heitman J."/>
            <person name="Vilgalys R."/>
            <person name="Stajich J.E."/>
        </authorList>
    </citation>
    <scope>NUCLEOTIDE SEQUENCE [LARGE SCALE GENOMIC DNA]</scope>
    <source>
        <strain evidence="2 3">CBS 357.93</strain>
    </source>
</reference>
<keyword evidence="1" id="KW-1133">Transmembrane helix</keyword>
<dbReference type="STRING" id="86630.A0A367JH29"/>
<feature type="transmembrane region" description="Helical" evidence="1">
    <location>
        <begin position="32"/>
        <end position="51"/>
    </location>
</feature>
<keyword evidence="3" id="KW-1185">Reference proteome</keyword>
<evidence type="ECO:0000256" key="1">
    <source>
        <dbReference type="SAM" id="Phobius"/>
    </source>
</evidence>